<sequence length="535" mass="60837">FLKSVLKFKELTHLVNLSIPSICEVAAVYIEEVNVICLDIYRVPEHDNFDSFTEALNNVLNVLVSKNKTNASIIVCNDFNVDFLSNSLQKRVLENLFVSFNLRNSVYDVTRPGLYGNSVGTCIDNIAVSMHPDRIISAFVELMVLSDHHSVIFKGKLDSVNSCGSCSKDYSRSESHCKISRAIDDVNSAYFRLLLSKVNWLMLYTLSSIEDKFDLFFTMFLDIVDIAFPIKYNRACKSRPKKPKWYNEQLRLLKEQCLHTYTIFRSTGLDFHRDSYRTLRCRYKYEVRQAKLAFNGSKVKNAINKPKAIWSIVKDSLGGNECPSDNKLDSTLSSSGFNNFFLSSVKSIAQDVPQAKHDMSYYLNKLKLSGVNKHNNVKEVFSFCRVTVEEVHSAVLSLSSSSCFDVYNINSHILKLASSFIAEIMSYLFNLCIECCIVPQCLKLVKVIPLHKKGLKSDFANYRPVSIVPVVSKVLEILLNNQVMKFFENNFLFSNSQYGFRPGKSTSMAVINFMKDCTLNVDAKKCVVGNFYDMS</sequence>
<dbReference type="SUPFAM" id="SSF56219">
    <property type="entry name" value="DNase I-like"/>
    <property type="match status" value="1"/>
</dbReference>
<accession>A0A1B6JR20</accession>
<feature type="non-terminal residue" evidence="1">
    <location>
        <position position="1"/>
    </location>
</feature>
<dbReference type="EMBL" id="GECU01006020">
    <property type="protein sequence ID" value="JAT01687.1"/>
    <property type="molecule type" value="Transcribed_RNA"/>
</dbReference>
<protein>
    <recommendedName>
        <fullName evidence="2">Reverse transcriptase domain-containing protein</fullName>
    </recommendedName>
</protein>
<organism evidence="1">
    <name type="scientific">Homalodisca liturata</name>
    <dbReference type="NCBI Taxonomy" id="320908"/>
    <lineage>
        <taxon>Eukaryota</taxon>
        <taxon>Metazoa</taxon>
        <taxon>Ecdysozoa</taxon>
        <taxon>Arthropoda</taxon>
        <taxon>Hexapoda</taxon>
        <taxon>Insecta</taxon>
        <taxon>Pterygota</taxon>
        <taxon>Neoptera</taxon>
        <taxon>Paraneoptera</taxon>
        <taxon>Hemiptera</taxon>
        <taxon>Auchenorrhyncha</taxon>
        <taxon>Membracoidea</taxon>
        <taxon>Cicadellidae</taxon>
        <taxon>Cicadellinae</taxon>
        <taxon>Proconiini</taxon>
        <taxon>Homalodisca</taxon>
    </lineage>
</organism>
<dbReference type="PANTHER" id="PTHR33395">
    <property type="entry name" value="TRANSCRIPTASE, PUTATIVE-RELATED-RELATED"/>
    <property type="match status" value="1"/>
</dbReference>
<gene>
    <name evidence="1" type="ORF">g.8306</name>
</gene>
<proteinExistence type="predicted"/>
<evidence type="ECO:0000313" key="1">
    <source>
        <dbReference type="EMBL" id="JAT01687.1"/>
    </source>
</evidence>
<dbReference type="PANTHER" id="PTHR33395:SF22">
    <property type="entry name" value="REVERSE TRANSCRIPTASE DOMAIN-CONTAINING PROTEIN"/>
    <property type="match status" value="1"/>
</dbReference>
<dbReference type="InterPro" id="IPR036691">
    <property type="entry name" value="Endo/exonu/phosph_ase_sf"/>
</dbReference>
<dbReference type="SUPFAM" id="SSF56672">
    <property type="entry name" value="DNA/RNA polymerases"/>
    <property type="match status" value="1"/>
</dbReference>
<reference evidence="1" key="1">
    <citation type="submission" date="2015-11" db="EMBL/GenBank/DDBJ databases">
        <title>De novo transcriptome assembly of four potential Pierce s Disease insect vectors from Arizona vineyards.</title>
        <authorList>
            <person name="Tassone E.E."/>
        </authorList>
    </citation>
    <scope>NUCLEOTIDE SEQUENCE</scope>
</reference>
<name>A0A1B6JR20_9HEMI</name>
<feature type="non-terminal residue" evidence="1">
    <location>
        <position position="535"/>
    </location>
</feature>
<dbReference type="InterPro" id="IPR043502">
    <property type="entry name" value="DNA/RNA_pol_sf"/>
</dbReference>
<evidence type="ECO:0008006" key="2">
    <source>
        <dbReference type="Google" id="ProtNLM"/>
    </source>
</evidence>
<dbReference type="AlphaFoldDB" id="A0A1B6JR20"/>
<dbReference type="GO" id="GO:0071897">
    <property type="term" value="P:DNA biosynthetic process"/>
    <property type="evidence" value="ECO:0007669"/>
    <property type="project" value="UniProtKB-ARBA"/>
</dbReference>